<gene>
    <name evidence="1" type="ordered locus">Igag_1429</name>
</gene>
<dbReference type="HOGENOM" id="CLU_2820781_0_0_2"/>
<dbReference type="STRING" id="583356.Igag_1429"/>
<proteinExistence type="predicted"/>
<dbReference type="EMBL" id="CP002098">
    <property type="protein sequence ID" value="ADM28232.1"/>
    <property type="molecule type" value="Genomic_DNA"/>
</dbReference>
<keyword evidence="2" id="KW-1185">Reference proteome</keyword>
<accession>E0SQH6</accession>
<dbReference type="Proteomes" id="UP000001304">
    <property type="component" value="Chromosome"/>
</dbReference>
<dbReference type="AlphaFoldDB" id="E0SQH6"/>
<evidence type="ECO:0000313" key="2">
    <source>
        <dbReference type="Proteomes" id="UP000001304"/>
    </source>
</evidence>
<dbReference type="BioCyc" id="IAGG583356:GHAH-1419-MONOMER"/>
<reference evidence="1 2" key="1">
    <citation type="journal article" date="2010" name="Stand. Genomic Sci.">
        <title>Complete genome sequence of Ignisphaera aggregans type strain (AQ1.S1).</title>
        <authorList>
            <person name="Goker M."/>
            <person name="Held B."/>
            <person name="Lapidus A."/>
            <person name="Nolan M."/>
            <person name="Spring S."/>
            <person name="Yasawong M."/>
            <person name="Lucas S."/>
            <person name="Glavina Del Rio T."/>
            <person name="Tice H."/>
            <person name="Cheng J.F."/>
            <person name="Goodwin L."/>
            <person name="Tapia R."/>
            <person name="Pitluck S."/>
            <person name="Liolios K."/>
            <person name="Ivanova N."/>
            <person name="Mavromatis K."/>
            <person name="Mikhailova N."/>
            <person name="Pati A."/>
            <person name="Chen A."/>
            <person name="Palaniappan K."/>
            <person name="Brambilla E."/>
            <person name="Land M."/>
            <person name="Hauser L."/>
            <person name="Chang Y.J."/>
            <person name="Jeffries C.D."/>
            <person name="Brettin T."/>
            <person name="Detter J.C."/>
            <person name="Han C."/>
            <person name="Rohde M."/>
            <person name="Sikorski J."/>
            <person name="Woyke T."/>
            <person name="Bristow J."/>
            <person name="Eisen J.A."/>
            <person name="Markowitz V."/>
            <person name="Hugenholtz P."/>
            <person name="Kyrpides N.C."/>
            <person name="Klenk H.P."/>
        </authorList>
    </citation>
    <scope>NUCLEOTIDE SEQUENCE [LARGE SCALE GENOMIC DNA]</scope>
    <source>
        <strain evidence="2">DSM 17230 / JCM 13409 / AQ1.S1</strain>
    </source>
</reference>
<protein>
    <submittedName>
        <fullName evidence="1">Uncharacterized protein</fullName>
    </submittedName>
</protein>
<dbReference type="KEGG" id="iag:Igag_1429"/>
<name>E0SQH6_IGNAA</name>
<organism evidence="1 2">
    <name type="scientific">Ignisphaera aggregans (strain DSM 17230 / JCM 13409 / AQ1.S1)</name>
    <dbReference type="NCBI Taxonomy" id="583356"/>
    <lineage>
        <taxon>Archaea</taxon>
        <taxon>Thermoproteota</taxon>
        <taxon>Thermoprotei</taxon>
        <taxon>Desulfurococcales</taxon>
        <taxon>Desulfurococcaceae</taxon>
        <taxon>Ignisphaera</taxon>
    </lineage>
</organism>
<sequence length="66" mass="7824">MNTNYEILIEGIYTFAKVYRVQKLRELPDIIRDAVPQHLMLDTYVNLSDFTRFPFAIAYISFLSTF</sequence>
<evidence type="ECO:0000313" key="1">
    <source>
        <dbReference type="EMBL" id="ADM28232.1"/>
    </source>
</evidence>